<feature type="compositionally biased region" description="Polar residues" evidence="1">
    <location>
        <begin position="7"/>
        <end position="27"/>
    </location>
</feature>
<protein>
    <submittedName>
        <fullName evidence="2">Uncharacterized protein</fullName>
    </submittedName>
</protein>
<feature type="region of interest" description="Disordered" evidence="1">
    <location>
        <begin position="1"/>
        <end position="27"/>
    </location>
</feature>
<dbReference type="EMBL" id="JAKOGI010000044">
    <property type="protein sequence ID" value="KAJ8446989.1"/>
    <property type="molecule type" value="Genomic_DNA"/>
</dbReference>
<name>A0A9Q1KNW1_9CARY</name>
<evidence type="ECO:0000313" key="3">
    <source>
        <dbReference type="Proteomes" id="UP001153076"/>
    </source>
</evidence>
<gene>
    <name evidence="2" type="ORF">Cgig2_006617</name>
</gene>
<evidence type="ECO:0000313" key="2">
    <source>
        <dbReference type="EMBL" id="KAJ8446989.1"/>
    </source>
</evidence>
<comment type="caution">
    <text evidence="2">The sequence shown here is derived from an EMBL/GenBank/DDBJ whole genome shotgun (WGS) entry which is preliminary data.</text>
</comment>
<dbReference type="AlphaFoldDB" id="A0A9Q1KNW1"/>
<proteinExistence type="predicted"/>
<keyword evidence="3" id="KW-1185">Reference proteome</keyword>
<evidence type="ECO:0000256" key="1">
    <source>
        <dbReference type="SAM" id="MobiDB-lite"/>
    </source>
</evidence>
<organism evidence="2 3">
    <name type="scientific">Carnegiea gigantea</name>
    <dbReference type="NCBI Taxonomy" id="171969"/>
    <lineage>
        <taxon>Eukaryota</taxon>
        <taxon>Viridiplantae</taxon>
        <taxon>Streptophyta</taxon>
        <taxon>Embryophyta</taxon>
        <taxon>Tracheophyta</taxon>
        <taxon>Spermatophyta</taxon>
        <taxon>Magnoliopsida</taxon>
        <taxon>eudicotyledons</taxon>
        <taxon>Gunneridae</taxon>
        <taxon>Pentapetalae</taxon>
        <taxon>Caryophyllales</taxon>
        <taxon>Cactineae</taxon>
        <taxon>Cactaceae</taxon>
        <taxon>Cactoideae</taxon>
        <taxon>Echinocereeae</taxon>
        <taxon>Carnegiea</taxon>
    </lineage>
</organism>
<reference evidence="2" key="1">
    <citation type="submission" date="2022-04" db="EMBL/GenBank/DDBJ databases">
        <title>Carnegiea gigantea Genome sequencing and assembly v2.</title>
        <authorList>
            <person name="Copetti D."/>
            <person name="Sanderson M.J."/>
            <person name="Burquez A."/>
            <person name="Wojciechowski M.F."/>
        </authorList>
    </citation>
    <scope>NUCLEOTIDE SEQUENCE</scope>
    <source>
        <strain evidence="2">SGP5-SGP5p</strain>
        <tissue evidence="2">Aerial part</tissue>
    </source>
</reference>
<sequence>MNHKAKSSIQTRTVSALNTTTPALPLSTGSEAQFYSNKQYLKSVEHEAAAGEDTSLDDIIMAPDLEEEEDVEINEEEEVFMLPDGVELNRKVLSAVGEKVRGYKFSLRCKYVKEDTTKEALYHLDITKHQSNISDQMWVGLVDYFFLDKFQIVLLASGSSEVEFSEATIPTETYAYRKLMGPESGDRIRGVGNGVAPSKFCSKFGFQSGIRTSKSSMISMLLKEVKSLHQENGHFEEDNTLNSSLHGGGKENVQMHEQRDIEVIMSDIGSLKDANTNTSTSHDQIKQSNPLHGLNISSKSQMGKGHVAVLTELENSMALGDERVRANMNATSTAVNQAYNNI</sequence>
<accession>A0A9Q1KNW1</accession>
<dbReference type="Proteomes" id="UP001153076">
    <property type="component" value="Unassembled WGS sequence"/>
</dbReference>